<dbReference type="FunFam" id="1.20.5.370:FF:000002">
    <property type="entry name" value="Myosin heavy chain"/>
    <property type="match status" value="1"/>
</dbReference>
<feature type="binding site" evidence="19">
    <location>
        <begin position="178"/>
        <end position="185"/>
    </location>
    <ligand>
        <name>ATP</name>
        <dbReference type="ChEBI" id="CHEBI:30616"/>
    </ligand>
</feature>
<evidence type="ECO:0000256" key="1">
    <source>
        <dbReference type="ARBA" id="ARBA00004170"/>
    </source>
</evidence>
<keyword evidence="4" id="KW-0787">Thick filament</keyword>
<dbReference type="Proteomes" id="UP000472271">
    <property type="component" value="Chromosome 5"/>
</dbReference>
<reference evidence="23" key="1">
    <citation type="submission" date="2019-06" db="EMBL/GenBank/DDBJ databases">
        <authorList>
            <consortium name="Wellcome Sanger Institute Data Sharing"/>
        </authorList>
    </citation>
    <scope>NUCLEOTIDE SEQUENCE [LARGE SCALE GENOMIC DNA]</scope>
</reference>
<evidence type="ECO:0000259" key="21">
    <source>
        <dbReference type="PROSITE" id="PS51456"/>
    </source>
</evidence>
<evidence type="ECO:0000256" key="15">
    <source>
        <dbReference type="ARBA" id="ARBA00056608"/>
    </source>
</evidence>
<evidence type="ECO:0000256" key="8">
    <source>
        <dbReference type="ARBA" id="ARBA00023054"/>
    </source>
</evidence>
<name>A0A672ZGR2_9TELE</name>
<dbReference type="SUPFAM" id="SSF52540">
    <property type="entry name" value="P-loop containing nucleoside triphosphate hydrolases"/>
    <property type="match status" value="1"/>
</dbReference>
<evidence type="ECO:0000256" key="9">
    <source>
        <dbReference type="ARBA" id="ARBA00023123"/>
    </source>
</evidence>
<dbReference type="Gene3D" id="2.30.30.360">
    <property type="entry name" value="Myosin S1 fragment, N-terminal"/>
    <property type="match status" value="1"/>
</dbReference>
<dbReference type="Gene3D" id="1.20.58.530">
    <property type="match status" value="1"/>
</dbReference>
<keyword evidence="8 20" id="KW-0175">Coiled coil</keyword>
<evidence type="ECO:0000256" key="17">
    <source>
        <dbReference type="ARBA" id="ARBA00075333"/>
    </source>
</evidence>
<dbReference type="Pfam" id="PF02736">
    <property type="entry name" value="Myosin_N"/>
    <property type="match status" value="1"/>
</dbReference>
<evidence type="ECO:0000256" key="20">
    <source>
        <dbReference type="SAM" id="Coils"/>
    </source>
</evidence>
<dbReference type="FunFam" id="1.20.5.340:FF:000006">
    <property type="entry name" value="Myosin heavy chain"/>
    <property type="match status" value="1"/>
</dbReference>
<feature type="region of interest" description="Actin-binding" evidence="19">
    <location>
        <begin position="659"/>
        <end position="681"/>
    </location>
</feature>
<keyword evidence="10" id="KW-0472">Membrane</keyword>
<evidence type="ECO:0000313" key="24">
    <source>
        <dbReference type="Proteomes" id="UP000472271"/>
    </source>
</evidence>
<dbReference type="PRINTS" id="PR00193">
    <property type="entry name" value="MYOSINHEAVY"/>
</dbReference>
<evidence type="ECO:0000313" key="23">
    <source>
        <dbReference type="Ensembl" id="ENSSORP00005016461.1"/>
    </source>
</evidence>
<dbReference type="GO" id="GO:0030016">
    <property type="term" value="C:myofibril"/>
    <property type="evidence" value="ECO:0007669"/>
    <property type="project" value="UniProtKB-SubCell"/>
</dbReference>
<dbReference type="FunFam" id="1.20.5.370:FF:000007">
    <property type="entry name" value="Myosin heavy chain"/>
    <property type="match status" value="1"/>
</dbReference>
<comment type="similarity">
    <text evidence="3 19">Belongs to the TRAFAC class myosin-kinesin ATPase superfamily. Myosin family.</text>
</comment>
<dbReference type="FunFam" id="1.20.5.340:FF:000002">
    <property type="entry name" value="Myosin heavy chain"/>
    <property type="match status" value="1"/>
</dbReference>
<keyword evidence="11 19" id="KW-0505">Motor protein</keyword>
<dbReference type="FunFam" id="1.20.58.530:FF:000001">
    <property type="entry name" value="Myosin heavy chain"/>
    <property type="match status" value="1"/>
</dbReference>
<dbReference type="InterPro" id="IPR036961">
    <property type="entry name" value="Kinesin_motor_dom_sf"/>
</dbReference>
<dbReference type="PANTHER" id="PTHR45615:SF29">
    <property type="entry name" value="MYOSIN-7B"/>
    <property type="match status" value="1"/>
</dbReference>
<dbReference type="GO" id="GO:0032982">
    <property type="term" value="C:myosin filament"/>
    <property type="evidence" value="ECO:0007669"/>
    <property type="project" value="UniProtKB-KW"/>
</dbReference>
<comment type="subunit">
    <text evidence="14">Muscle myosin is a hexameric protein that consists of 2 heavy chain subunits (MHC), 2 alkali light chain subunits (MLC) and 2 regulatory light chain subunits (MLC-2).</text>
</comment>
<reference evidence="23" key="3">
    <citation type="submission" date="2025-09" db="UniProtKB">
        <authorList>
            <consortium name="Ensembl"/>
        </authorList>
    </citation>
    <scope>IDENTIFICATION</scope>
</reference>
<feature type="coiled-coil region" evidence="20">
    <location>
        <begin position="1196"/>
        <end position="1926"/>
    </location>
</feature>
<dbReference type="Gene3D" id="1.20.120.720">
    <property type="entry name" value="Myosin VI head, motor domain, U50 subdomain"/>
    <property type="match status" value="1"/>
</dbReference>
<dbReference type="SUPFAM" id="SSF57997">
    <property type="entry name" value="Tropomyosin"/>
    <property type="match status" value="1"/>
</dbReference>
<sequence>MSRFDMKEFGEAGPFLRKSELELLAAQTIAFDGKKRAWIPDEKEAYIEIEIKELSGDKVIVETKDRRTLTVKDCDIQQMNPPKYDMIEDMAMLTHLNEASVLYNLRRRYSAWMIYTYSGLFCVTVNPYKWLPVYTAPVVAAYKGKRRSEAPPHIYSIADNAYNDMLRNRENQSMLITGESGAGKTVNTKRVIQYFAIVAALGKPLLRKDPATKTGGTLEDQIIEANPAMEAFGNAKTLRNDNSSRFGKFIRIHFGPTGKLASSDIDIYLLEKSRVIFQQPGERSYHIYYQIMSQKKPELLDMLLVSSNPYDYHFCSQGVTTVENMDDGLELMGTDRAMDILGFLPDEKYGCYKIVGAIMHFGNMKFKQKQREEQAEADGTESADKASYLMGVSSADLIKGLLHPRVKVGNEYVVKGQNVEQVTYAVGALAKATYDRMFKWLVGRINRTLYTSLPRQYFIGVLDIAGFEIFDLNSFEQLCINFTNEKLQQFFNHHMFILEQEEYKREGIEWTFIDFGLDLQACIDLIEKPLGIMSILEEECMFPKATDNSFKAKLFDNHIGKSPNFQKPRPDKKRKYEAHFELVHYAGVVPYNIYGWLDKNKDPLNETVVACFQKSANKLLACLYENYVGSDSAAGSGGKEKRKKAASFQTVSQLHKENLNKLMTNLRSTQPHFVRCIIPNETKTPGIMDPFLVLHQLRCNGVLEGIRICRKGFPNRILYAEFKQRYRILNPHAIPDDKFVDSRKAAEKLLASLDIDHNQYRFGHTKVFFKAGLLGHLEELRDERLAKVLTLLQAAARGKIMRLELFLLGGVEALMIIQWNIRAFNAVKHWPWMKLFFKIKPLLKSAATEKELASLKEELAKLKEALEKSELKRKELEERQVSLIQEKNDLSLQLQAEQDNLADAEDRCDLLIKTKIQLEAKVKELMERLEDEEEMNANVLAKKRKLEDECAELKKDIDDLEITLAKVEKEKHATENKVKNLIEEMAALDETILKLTKEKKALQEAHQQTLDDLQAEEDKVNTLTKAKAKLEQQVDDLEGSLEQEKKLRMDLERVKRKLEGDLKLSLESIMDLENDKQQLEEKLKKKDFEMNEMSSKIEDEQALVNQLQKKIKELQARTEELEEELDADRACRAKVEKQRGDVARELEELSERLEEAGGATSAQIEINKKREADFLKLRRDLEEAMLHHEATTAALRKKHADSVAELSEQIDSLQRIKQKLEKERSEAKMEADDLASTVEQLSKGKASSEKMCRLYEDQMNEAKAKVEELQRQLSENNTQRARAQAESAELSRKLEEREAMVSQLQRAKNSFCQNVEELKKQLDEENKAKSALAHALQSSRHDCDLLREQYDEEQETKSELQRALSKANVEVAQWRTKYETDAIQRTEELEEAKKKLVTRLQEAEETVEASNSKCSSLEKTKHRLQTEIEDLVIDLERANAAAAALDKKQRNFDKVMAEWRQKYEECQSELETSQKESRSLSTELFKLKNSYEESLEHLETIKRENKNLQEEIADLTDQISQGAKTIHELEKVKKGLDIEKSEIQAALEEAEGTLEHEESKTLRIQLELNQIKAEVDRKLAEKDEEIDNLRRNHQRTLESMQATLDAESKSRNEAVRLRKKMEGDLNEMEVQLNHANRQAAESQKLLRNLQVQIKDVQMELDETIHQNEELKEQVAVTERRNNLLAAEVEELRALLEQNDRARKLAEHELLECTERVNLLHSQNTGLINQKKKLEGDLSMLSNEVDDAVQECRNAEEKAKKAITDAAMMAEELKKEQDTSAHLERMKKNMEQTIKDLQMRLDEAEQIALKGGKKQLQKLEARVKELENELESEQKKSQEYQKGVRKFERRIKELSYQAEEDKKNMVRLQDLIDKLQAKVKSYKRQAEEAEEQANTNLAKYRKVQHELDDAEERADMAETQVNKLRVRTRDQGSKVSQVLHITLCPILV</sequence>
<keyword evidence="12" id="KW-0514">Muscle protein</keyword>
<dbReference type="SUPFAM" id="SSF90257">
    <property type="entry name" value="Myosin rod fragments"/>
    <property type="match status" value="4"/>
</dbReference>
<dbReference type="FunFam" id="1.10.10.820:FF:000001">
    <property type="entry name" value="Myosin heavy chain"/>
    <property type="match status" value="1"/>
</dbReference>
<dbReference type="InterPro" id="IPR027417">
    <property type="entry name" value="P-loop_NTPase"/>
</dbReference>
<dbReference type="GO" id="GO:0016020">
    <property type="term" value="C:membrane"/>
    <property type="evidence" value="ECO:0007669"/>
    <property type="project" value="UniProtKB-SubCell"/>
</dbReference>
<evidence type="ECO:0000256" key="5">
    <source>
        <dbReference type="ARBA" id="ARBA00022490"/>
    </source>
</evidence>
<dbReference type="InterPro" id="IPR002928">
    <property type="entry name" value="Myosin_tail"/>
</dbReference>
<evidence type="ECO:0000256" key="10">
    <source>
        <dbReference type="ARBA" id="ARBA00023136"/>
    </source>
</evidence>
<dbReference type="PROSITE" id="PS51844">
    <property type="entry name" value="SH3_LIKE"/>
    <property type="match status" value="1"/>
</dbReference>
<dbReference type="FunFam" id="1.20.5.340:FF:000003">
    <property type="entry name" value="Myosin heavy chain"/>
    <property type="match status" value="1"/>
</dbReference>
<evidence type="ECO:0000256" key="18">
    <source>
        <dbReference type="ARBA" id="ARBA00081302"/>
    </source>
</evidence>
<evidence type="ECO:0000256" key="6">
    <source>
        <dbReference type="ARBA" id="ARBA00022741"/>
    </source>
</evidence>
<evidence type="ECO:0000256" key="11">
    <source>
        <dbReference type="ARBA" id="ARBA00023175"/>
    </source>
</evidence>
<dbReference type="FunFam" id="2.30.30.360:FF:000001">
    <property type="entry name" value="Myosin heavy chain"/>
    <property type="match status" value="1"/>
</dbReference>
<dbReference type="PROSITE" id="PS51456">
    <property type="entry name" value="MYOSIN_MOTOR"/>
    <property type="match status" value="1"/>
</dbReference>
<comment type="function">
    <text evidence="15">Involved in muscle contraction.</text>
</comment>
<dbReference type="PANTHER" id="PTHR45615">
    <property type="entry name" value="MYOSIN HEAVY CHAIN, NON-MUSCLE"/>
    <property type="match status" value="1"/>
</dbReference>
<dbReference type="GO" id="GO:0000146">
    <property type="term" value="F:microfilament motor activity"/>
    <property type="evidence" value="ECO:0007669"/>
    <property type="project" value="TreeGrafter"/>
</dbReference>
<dbReference type="GO" id="GO:0016460">
    <property type="term" value="C:myosin II complex"/>
    <property type="evidence" value="ECO:0007669"/>
    <property type="project" value="TreeGrafter"/>
</dbReference>
<keyword evidence="7 19" id="KW-0067">ATP-binding</keyword>
<keyword evidence="6 19" id="KW-0547">Nucleotide-binding</keyword>
<dbReference type="Gene3D" id="6.10.250.2420">
    <property type="match status" value="1"/>
</dbReference>
<evidence type="ECO:0000256" key="3">
    <source>
        <dbReference type="ARBA" id="ARBA00008314"/>
    </source>
</evidence>
<evidence type="ECO:0000256" key="7">
    <source>
        <dbReference type="ARBA" id="ARBA00022840"/>
    </source>
</evidence>
<evidence type="ECO:0000256" key="13">
    <source>
        <dbReference type="ARBA" id="ARBA00023203"/>
    </source>
</evidence>
<evidence type="ECO:0000256" key="14">
    <source>
        <dbReference type="ARBA" id="ARBA00038612"/>
    </source>
</evidence>
<dbReference type="SMART" id="SM00242">
    <property type="entry name" value="MYSc"/>
    <property type="match status" value="1"/>
</dbReference>
<dbReference type="Ensembl" id="ENSSORT00005016970.1">
    <property type="protein sequence ID" value="ENSSORP00005016461.1"/>
    <property type="gene ID" value="ENSSORG00005008352.1"/>
</dbReference>
<dbReference type="FunFam" id="3.40.850.10:FF:000024">
    <property type="entry name" value="Myosin heavy chain, isoform J"/>
    <property type="match status" value="1"/>
</dbReference>
<evidence type="ECO:0000256" key="2">
    <source>
        <dbReference type="ARBA" id="ARBA00004657"/>
    </source>
</evidence>
<proteinExistence type="inferred from homology"/>
<feature type="domain" description="Myosin N-terminal SH3-like" evidence="22">
    <location>
        <begin position="32"/>
        <end position="81"/>
    </location>
</feature>
<dbReference type="InterPro" id="IPR014751">
    <property type="entry name" value="XRCC4-like_C"/>
</dbReference>
<dbReference type="CDD" id="cd14927">
    <property type="entry name" value="MYSc_Myh7b"/>
    <property type="match status" value="1"/>
</dbReference>
<organism evidence="23 24">
    <name type="scientific">Sphaeramia orbicularis</name>
    <name type="common">orbiculate cardinalfish</name>
    <dbReference type="NCBI Taxonomy" id="375764"/>
    <lineage>
        <taxon>Eukaryota</taxon>
        <taxon>Metazoa</taxon>
        <taxon>Chordata</taxon>
        <taxon>Craniata</taxon>
        <taxon>Vertebrata</taxon>
        <taxon>Euteleostomi</taxon>
        <taxon>Actinopterygii</taxon>
        <taxon>Neopterygii</taxon>
        <taxon>Teleostei</taxon>
        <taxon>Neoteleostei</taxon>
        <taxon>Acanthomorphata</taxon>
        <taxon>Gobiaria</taxon>
        <taxon>Kurtiformes</taxon>
        <taxon>Apogonoidei</taxon>
        <taxon>Apogonidae</taxon>
        <taxon>Apogoninae</taxon>
        <taxon>Sphaeramia</taxon>
    </lineage>
</organism>
<dbReference type="InterPro" id="IPR001609">
    <property type="entry name" value="Myosin_head_motor_dom-like"/>
</dbReference>
<feature type="coiled-coil region" evidence="20">
    <location>
        <begin position="845"/>
        <end position="1152"/>
    </location>
</feature>
<evidence type="ECO:0000256" key="4">
    <source>
        <dbReference type="ARBA" id="ARBA00022433"/>
    </source>
</evidence>
<feature type="domain" description="Myosin motor" evidence="21">
    <location>
        <begin position="85"/>
        <end position="782"/>
    </location>
</feature>
<dbReference type="Gene3D" id="1.20.5.4820">
    <property type="match status" value="1"/>
</dbReference>
<dbReference type="Gene3D" id="1.20.5.340">
    <property type="match status" value="4"/>
</dbReference>
<reference evidence="23" key="2">
    <citation type="submission" date="2025-08" db="UniProtKB">
        <authorList>
            <consortium name="Ensembl"/>
        </authorList>
    </citation>
    <scope>IDENTIFICATION</scope>
</reference>
<keyword evidence="5" id="KW-0963">Cytoplasm</keyword>
<protein>
    <recommendedName>
        <fullName evidence="16">Myosin-7B</fullName>
    </recommendedName>
    <alternativeName>
        <fullName evidence="18">Myosin cardiac muscle beta chain</fullName>
    </alternativeName>
    <alternativeName>
        <fullName evidence="17">Myosin heavy chain 7B, cardiac muscle beta isoform</fullName>
    </alternativeName>
</protein>
<dbReference type="InterPro" id="IPR004009">
    <property type="entry name" value="SH3_Myosin"/>
</dbReference>
<dbReference type="Pfam" id="PF00063">
    <property type="entry name" value="Myosin_head"/>
    <property type="match status" value="1"/>
</dbReference>
<comment type="subcellular location">
    <subcellularLocation>
        <location evidence="2">Cytoplasm</location>
        <location evidence="2">Myofibril</location>
    </subcellularLocation>
    <subcellularLocation>
        <location evidence="1">Membrane</location>
        <topology evidence="1">Peripheral membrane protein</topology>
    </subcellularLocation>
</comment>
<keyword evidence="9 19" id="KW-0518">Myosin</keyword>
<dbReference type="FunFam" id="1.20.120.720:FF:000001">
    <property type="entry name" value="Myosin heavy chain, muscle"/>
    <property type="match status" value="1"/>
</dbReference>
<dbReference type="InterPro" id="IPR008989">
    <property type="entry name" value="Myosin_S1_N"/>
</dbReference>
<dbReference type="Pfam" id="PF01576">
    <property type="entry name" value="Myosin_tail_1"/>
    <property type="match status" value="1"/>
</dbReference>
<evidence type="ECO:0000256" key="16">
    <source>
        <dbReference type="ARBA" id="ARBA00073369"/>
    </source>
</evidence>
<dbReference type="Gene3D" id="1.10.10.820">
    <property type="match status" value="1"/>
</dbReference>
<dbReference type="FunFam" id="1.20.5.370:FF:000008">
    <property type="entry name" value="Myosin heavy chain"/>
    <property type="match status" value="1"/>
</dbReference>
<keyword evidence="13 19" id="KW-0009">Actin-binding</keyword>
<accession>A0A672ZGR2</accession>
<dbReference type="FunFam" id="1.20.5.4820:FF:000001">
    <property type="entry name" value="Myosin heavy chain"/>
    <property type="match status" value="1"/>
</dbReference>
<dbReference type="GO" id="GO:0051015">
    <property type="term" value="F:actin filament binding"/>
    <property type="evidence" value="ECO:0007669"/>
    <property type="project" value="InterPro"/>
</dbReference>
<evidence type="ECO:0000256" key="19">
    <source>
        <dbReference type="PROSITE-ProRule" id="PRU00782"/>
    </source>
</evidence>
<keyword evidence="24" id="KW-1185">Reference proteome</keyword>
<dbReference type="Gene3D" id="1.20.5.370">
    <property type="match status" value="5"/>
</dbReference>
<evidence type="ECO:0000256" key="12">
    <source>
        <dbReference type="ARBA" id="ARBA00023179"/>
    </source>
</evidence>
<dbReference type="GO" id="GO:0005524">
    <property type="term" value="F:ATP binding"/>
    <property type="evidence" value="ECO:0007669"/>
    <property type="project" value="UniProtKB-UniRule"/>
</dbReference>
<dbReference type="FunFam" id="1.20.5.370:FF:000001">
    <property type="entry name" value="Myosin heavy chain"/>
    <property type="match status" value="1"/>
</dbReference>
<evidence type="ECO:0000259" key="22">
    <source>
        <dbReference type="PROSITE" id="PS51844"/>
    </source>
</evidence>
<dbReference type="FunFam" id="1.20.5.340:FF:000013">
    <property type="entry name" value="Myosin heavy chain"/>
    <property type="match status" value="1"/>
</dbReference>
<dbReference type="FunFam" id="1.20.5.340:FF:000019">
    <property type="entry name" value="Myosin heavy chain, isoform G"/>
    <property type="match status" value="1"/>
</dbReference>
<dbReference type="Gene3D" id="3.40.850.10">
    <property type="entry name" value="Kinesin motor domain"/>
    <property type="match status" value="1"/>
</dbReference>